<comment type="similarity">
    <text evidence="1">Belongs to the AfsR/DnrI/RedD regulatory family.</text>
</comment>
<dbReference type="Proteomes" id="UP000199382">
    <property type="component" value="Unassembled WGS sequence"/>
</dbReference>
<feature type="domain" description="Bacterial transcriptional activator" evidence="4">
    <location>
        <begin position="88"/>
        <end position="218"/>
    </location>
</feature>
<keyword evidence="2" id="KW-0238">DNA-binding</keyword>
<evidence type="ECO:0000313" key="5">
    <source>
        <dbReference type="EMBL" id="SDL21725.1"/>
    </source>
</evidence>
<dbReference type="InterPro" id="IPR011990">
    <property type="entry name" value="TPR-like_helical_dom_sf"/>
</dbReference>
<protein>
    <submittedName>
        <fullName evidence="5">TolB amino-terminal domain-containing protein</fullName>
    </submittedName>
</protein>
<dbReference type="AlphaFoldDB" id="A0A1G9I9J1"/>
<dbReference type="GO" id="GO:0000160">
    <property type="term" value="P:phosphorelay signal transduction system"/>
    <property type="evidence" value="ECO:0007669"/>
    <property type="project" value="InterPro"/>
</dbReference>
<dbReference type="PANTHER" id="PTHR35807">
    <property type="entry name" value="TRANSCRIPTIONAL REGULATOR REDD-RELATED"/>
    <property type="match status" value="1"/>
</dbReference>
<evidence type="ECO:0000256" key="2">
    <source>
        <dbReference type="ARBA" id="ARBA00023125"/>
    </source>
</evidence>
<evidence type="ECO:0000259" key="4">
    <source>
        <dbReference type="SMART" id="SM01043"/>
    </source>
</evidence>
<evidence type="ECO:0000256" key="1">
    <source>
        <dbReference type="ARBA" id="ARBA00005820"/>
    </source>
</evidence>
<dbReference type="SUPFAM" id="SSF48452">
    <property type="entry name" value="TPR-like"/>
    <property type="match status" value="2"/>
</dbReference>
<dbReference type="Pfam" id="PF13181">
    <property type="entry name" value="TPR_8"/>
    <property type="match status" value="1"/>
</dbReference>
<dbReference type="GO" id="GO:0006355">
    <property type="term" value="P:regulation of DNA-templated transcription"/>
    <property type="evidence" value="ECO:0007669"/>
    <property type="project" value="InterPro"/>
</dbReference>
<evidence type="ECO:0000259" key="3">
    <source>
        <dbReference type="SMART" id="SM00862"/>
    </source>
</evidence>
<dbReference type="Gene3D" id="1.25.40.10">
    <property type="entry name" value="Tetratricopeptide repeat domain"/>
    <property type="match status" value="2"/>
</dbReference>
<gene>
    <name evidence="5" type="ORF">SAMN04488026_10739</name>
</gene>
<dbReference type="Gene3D" id="3.40.50.10610">
    <property type="entry name" value="ABC-type transport auxiliary lipoprotein component"/>
    <property type="match status" value="1"/>
</dbReference>
<dbReference type="GO" id="GO:0003677">
    <property type="term" value="F:DNA binding"/>
    <property type="evidence" value="ECO:0007669"/>
    <property type="project" value="UniProtKB-KW"/>
</dbReference>
<evidence type="ECO:0000313" key="6">
    <source>
        <dbReference type="Proteomes" id="UP000199382"/>
    </source>
</evidence>
<keyword evidence="6" id="KW-1185">Reference proteome</keyword>
<proteinExistence type="inferred from homology"/>
<dbReference type="Pfam" id="PF03704">
    <property type="entry name" value="BTAD"/>
    <property type="match status" value="1"/>
</dbReference>
<organism evidence="5 6">
    <name type="scientific">Aliiruegeria lutimaris</name>
    <dbReference type="NCBI Taxonomy" id="571298"/>
    <lineage>
        <taxon>Bacteria</taxon>
        <taxon>Pseudomonadati</taxon>
        <taxon>Pseudomonadota</taxon>
        <taxon>Alphaproteobacteria</taxon>
        <taxon>Rhodobacterales</taxon>
        <taxon>Roseobacteraceae</taxon>
        <taxon>Aliiruegeria</taxon>
    </lineage>
</organism>
<dbReference type="SMART" id="SM01043">
    <property type="entry name" value="BTAD"/>
    <property type="match status" value="1"/>
</dbReference>
<dbReference type="InterPro" id="IPR019734">
    <property type="entry name" value="TPR_rpt"/>
</dbReference>
<dbReference type="InterPro" id="IPR051677">
    <property type="entry name" value="AfsR-DnrI-RedD_regulator"/>
</dbReference>
<dbReference type="InterPro" id="IPR005158">
    <property type="entry name" value="BTAD"/>
</dbReference>
<sequence length="631" mass="69878">MTRALTLRLEGSFEARDSADVPIEGLSKRGQALLAYLACQTDLAASRTVLMDLLWSDRSRDQASASLRQELSRLRRSLPEHVLLADRSDVRLSCEDLCIRPGEGAPLLDGFDLASRGFEDWLRDARLRHQDRAREDRLARAARALESGDVEAAQSAAYAALDADPASEQAMQMLLRAAARGGDRPGALARLERFETYLSEQLDLKVLPETVALADALRQVSPAAVASAPEICIPGSDGTPVVSILPFEDIGSDANSVFADGVVEEITATLSRSRDFHVIARQSSFALRGQGLSHAEIGKRLGATYLLEGSIQRSGDRVRITTRLVLSESGRVIWSDRQDDRLDDLFDLQDRIAAHVAGQLSPSLRSAEIDRARAKPAPDRTAYDLVLTAYPHFWAHNREANTKALALFDEALACDPDSPRALAMKAWCHAQQACYLWSNDPDGNAARTREFITRAQPVSQEDPPALVALAAAYSIAMNDFTRAEACLDRALSMDPNNAWGWLRKGWNAVYSGNFDEAFAHFDRMEHLSPLDPFHFNLLFGRSATYRAIGRYDEAIALVEKGLGEAPGATWAYRMLFATHLRAGNLEAATEAGRKWRQTNPDMNRGLMNRLLPKWSHDPEYRDILLALWEED</sequence>
<dbReference type="STRING" id="571298.SAMN04488026_10739"/>
<reference evidence="5 6" key="1">
    <citation type="submission" date="2016-10" db="EMBL/GenBank/DDBJ databases">
        <authorList>
            <person name="de Groot N.N."/>
        </authorList>
    </citation>
    <scope>NUCLEOTIDE SEQUENCE [LARGE SCALE GENOMIC DNA]</scope>
    <source>
        <strain evidence="5 6">DSM 25294</strain>
    </source>
</reference>
<dbReference type="InterPro" id="IPR001867">
    <property type="entry name" value="OmpR/PhoB-type_DNA-bd"/>
</dbReference>
<feature type="domain" description="OmpR/PhoB-type" evidence="3">
    <location>
        <begin position="20"/>
        <end position="92"/>
    </location>
</feature>
<dbReference type="EMBL" id="FNEK01000073">
    <property type="protein sequence ID" value="SDL21725.1"/>
    <property type="molecule type" value="Genomic_DNA"/>
</dbReference>
<dbReference type="Pfam" id="PF13432">
    <property type="entry name" value="TPR_16"/>
    <property type="match status" value="1"/>
</dbReference>
<accession>A0A1G9I9J1</accession>
<dbReference type="SMART" id="SM00862">
    <property type="entry name" value="Trans_reg_C"/>
    <property type="match status" value="1"/>
</dbReference>
<name>A0A1G9I9J1_9RHOB</name>
<dbReference type="SMART" id="SM00028">
    <property type="entry name" value="TPR"/>
    <property type="match status" value="3"/>
</dbReference>